<sequence>MLAWLGGSSKLKKRKQKPESNHQGAGVKRRHVDVMPLDTAAARWDRPAPPPHAPSQQVKADKEVAKAGSEIQNTAPTAALAAAAQLERPENQVASPAASFDLWMLGGPGAATSMAPTSAACLSAKTAPPAAATVAAERARRLAQEAAEASASASACAGAPSDEPRCEGIEEGQDKTPGGMASSPVAGAAHLKSGEGRRWEGISSFDLAFLGAS</sequence>
<dbReference type="EMBL" id="KK102653">
    <property type="protein sequence ID" value="KIY97236.1"/>
    <property type="molecule type" value="Genomic_DNA"/>
</dbReference>
<accession>A0A0D2M808</accession>
<proteinExistence type="predicted"/>
<name>A0A0D2M808_9CHLO</name>
<evidence type="ECO:0000313" key="2">
    <source>
        <dbReference type="EMBL" id="KIY97236.1"/>
    </source>
</evidence>
<organism evidence="2 3">
    <name type="scientific">Monoraphidium neglectum</name>
    <dbReference type="NCBI Taxonomy" id="145388"/>
    <lineage>
        <taxon>Eukaryota</taxon>
        <taxon>Viridiplantae</taxon>
        <taxon>Chlorophyta</taxon>
        <taxon>core chlorophytes</taxon>
        <taxon>Chlorophyceae</taxon>
        <taxon>CS clade</taxon>
        <taxon>Sphaeropleales</taxon>
        <taxon>Selenastraceae</taxon>
        <taxon>Monoraphidium</taxon>
    </lineage>
</organism>
<feature type="region of interest" description="Disordered" evidence="1">
    <location>
        <begin position="151"/>
        <end position="196"/>
    </location>
</feature>
<keyword evidence="3" id="KW-1185">Reference proteome</keyword>
<reference evidence="2 3" key="1">
    <citation type="journal article" date="2013" name="BMC Genomics">
        <title>Reconstruction of the lipid metabolism for the microalga Monoraphidium neglectum from its genome sequence reveals characteristics suitable for biofuel production.</title>
        <authorList>
            <person name="Bogen C."/>
            <person name="Al-Dilaimi A."/>
            <person name="Albersmeier A."/>
            <person name="Wichmann J."/>
            <person name="Grundmann M."/>
            <person name="Rupp O."/>
            <person name="Lauersen K.J."/>
            <person name="Blifernez-Klassen O."/>
            <person name="Kalinowski J."/>
            <person name="Goesmann A."/>
            <person name="Mussgnug J.H."/>
            <person name="Kruse O."/>
        </authorList>
    </citation>
    <scope>NUCLEOTIDE SEQUENCE [LARGE SCALE GENOMIC DNA]</scope>
    <source>
        <strain evidence="2 3">SAG 48.87</strain>
    </source>
</reference>
<dbReference type="KEGG" id="mng:MNEG_10724"/>
<dbReference type="AlphaFoldDB" id="A0A0D2M808"/>
<dbReference type="GeneID" id="25727915"/>
<protein>
    <submittedName>
        <fullName evidence="2">Uncharacterized protein</fullName>
    </submittedName>
</protein>
<feature type="region of interest" description="Disordered" evidence="1">
    <location>
        <begin position="1"/>
        <end position="72"/>
    </location>
</feature>
<gene>
    <name evidence="2" type="ORF">MNEG_10724</name>
</gene>
<dbReference type="RefSeq" id="XP_013896256.1">
    <property type="nucleotide sequence ID" value="XM_014040802.1"/>
</dbReference>
<evidence type="ECO:0000256" key="1">
    <source>
        <dbReference type="SAM" id="MobiDB-lite"/>
    </source>
</evidence>
<evidence type="ECO:0000313" key="3">
    <source>
        <dbReference type="Proteomes" id="UP000054498"/>
    </source>
</evidence>
<dbReference type="Proteomes" id="UP000054498">
    <property type="component" value="Unassembled WGS sequence"/>
</dbReference>
<feature type="compositionally biased region" description="Basic and acidic residues" evidence="1">
    <location>
        <begin position="162"/>
        <end position="174"/>
    </location>
</feature>